<evidence type="ECO:0000313" key="9">
    <source>
        <dbReference type="EMBL" id="MBB5188209.1"/>
    </source>
</evidence>
<dbReference type="EMBL" id="JACHHW010000006">
    <property type="protein sequence ID" value="MBB5188209.1"/>
    <property type="molecule type" value="Genomic_DNA"/>
</dbReference>
<evidence type="ECO:0000256" key="5">
    <source>
        <dbReference type="ARBA" id="ARBA00022989"/>
    </source>
</evidence>
<feature type="transmembrane region" description="Helical" evidence="8">
    <location>
        <begin position="20"/>
        <end position="40"/>
    </location>
</feature>
<sequence length="172" mass="18485">MSRRQERKLSRKIKLGSRDVAINVVSLIDIFAILVFYLLVNALVVEVIPEYQNLTLPSSIATEKPQRTVTVAVSATDILLDEQPIMSVEAALQSEQRVLGLLAAALRPLTGAEGVAGTTELGAAQSRSGDVNIVADRDTPYRLLKKVLATCVDANFDRVSLAVREITQGGGA</sequence>
<evidence type="ECO:0000256" key="6">
    <source>
        <dbReference type="ARBA" id="ARBA00023136"/>
    </source>
</evidence>
<proteinExistence type="inferred from homology"/>
<dbReference type="Pfam" id="PF02472">
    <property type="entry name" value="ExbD"/>
    <property type="match status" value="1"/>
</dbReference>
<accession>A0A840R4Q4</accession>
<evidence type="ECO:0000256" key="7">
    <source>
        <dbReference type="RuleBase" id="RU003879"/>
    </source>
</evidence>
<evidence type="ECO:0000256" key="3">
    <source>
        <dbReference type="ARBA" id="ARBA00022475"/>
    </source>
</evidence>
<evidence type="ECO:0000256" key="4">
    <source>
        <dbReference type="ARBA" id="ARBA00022692"/>
    </source>
</evidence>
<dbReference type="GO" id="GO:0015031">
    <property type="term" value="P:protein transport"/>
    <property type="evidence" value="ECO:0007669"/>
    <property type="project" value="UniProtKB-KW"/>
</dbReference>
<keyword evidence="7" id="KW-0653">Protein transport</keyword>
<gene>
    <name evidence="9" type="ORF">HNQ57_002488</name>
</gene>
<evidence type="ECO:0000313" key="10">
    <source>
        <dbReference type="Proteomes" id="UP000536640"/>
    </source>
</evidence>
<keyword evidence="10" id="KW-1185">Reference proteome</keyword>
<evidence type="ECO:0000256" key="8">
    <source>
        <dbReference type="SAM" id="Phobius"/>
    </source>
</evidence>
<comment type="subcellular location">
    <subcellularLocation>
        <location evidence="1">Cell membrane</location>
        <topology evidence="1">Single-pass membrane protein</topology>
    </subcellularLocation>
    <subcellularLocation>
        <location evidence="7">Cell membrane</location>
        <topology evidence="7">Single-pass type II membrane protein</topology>
    </subcellularLocation>
</comment>
<keyword evidence="5 8" id="KW-1133">Transmembrane helix</keyword>
<keyword evidence="7" id="KW-0813">Transport</keyword>
<keyword evidence="6 8" id="KW-0472">Membrane</keyword>
<protein>
    <submittedName>
        <fullName evidence="9">Biopolymer transport protein ExbD</fullName>
    </submittedName>
</protein>
<dbReference type="RefSeq" id="WP_184463373.1">
    <property type="nucleotide sequence ID" value="NZ_JACHHW010000006.1"/>
</dbReference>
<evidence type="ECO:0000256" key="2">
    <source>
        <dbReference type="ARBA" id="ARBA00005811"/>
    </source>
</evidence>
<name>A0A840R4Q4_9GAMM</name>
<dbReference type="Proteomes" id="UP000536640">
    <property type="component" value="Unassembled WGS sequence"/>
</dbReference>
<keyword evidence="3" id="KW-1003">Cell membrane</keyword>
<dbReference type="InterPro" id="IPR003400">
    <property type="entry name" value="ExbD"/>
</dbReference>
<organism evidence="9 10">
    <name type="scientific">Zhongshania antarctica</name>
    <dbReference type="NCBI Taxonomy" id="641702"/>
    <lineage>
        <taxon>Bacteria</taxon>
        <taxon>Pseudomonadati</taxon>
        <taxon>Pseudomonadota</taxon>
        <taxon>Gammaproteobacteria</taxon>
        <taxon>Cellvibrionales</taxon>
        <taxon>Spongiibacteraceae</taxon>
        <taxon>Zhongshania</taxon>
    </lineage>
</organism>
<comment type="caution">
    <text evidence="9">The sequence shown here is derived from an EMBL/GenBank/DDBJ whole genome shotgun (WGS) entry which is preliminary data.</text>
</comment>
<dbReference type="GO" id="GO:0022857">
    <property type="term" value="F:transmembrane transporter activity"/>
    <property type="evidence" value="ECO:0007669"/>
    <property type="project" value="InterPro"/>
</dbReference>
<evidence type="ECO:0000256" key="1">
    <source>
        <dbReference type="ARBA" id="ARBA00004162"/>
    </source>
</evidence>
<reference evidence="9 10" key="1">
    <citation type="submission" date="2020-08" db="EMBL/GenBank/DDBJ databases">
        <title>Genomic Encyclopedia of Type Strains, Phase IV (KMG-IV): sequencing the most valuable type-strain genomes for metagenomic binning, comparative biology and taxonomic classification.</title>
        <authorList>
            <person name="Goeker M."/>
        </authorList>
    </citation>
    <scope>NUCLEOTIDE SEQUENCE [LARGE SCALE GENOMIC DNA]</scope>
    <source>
        <strain evidence="9 10">DSM 25701</strain>
    </source>
</reference>
<keyword evidence="4 7" id="KW-0812">Transmembrane</keyword>
<comment type="similarity">
    <text evidence="2 7">Belongs to the ExbD/TolR family.</text>
</comment>
<dbReference type="AlphaFoldDB" id="A0A840R4Q4"/>
<dbReference type="GO" id="GO:0005886">
    <property type="term" value="C:plasma membrane"/>
    <property type="evidence" value="ECO:0007669"/>
    <property type="project" value="UniProtKB-SubCell"/>
</dbReference>